<reference evidence="2" key="1">
    <citation type="journal article" date="2014" name="Int. J. Syst. Evol. Microbiol.">
        <title>Complete genome sequence of Corynebacterium casei LMG S-19264T (=DSM 44701T), isolated from a smear-ripened cheese.</title>
        <authorList>
            <consortium name="US DOE Joint Genome Institute (JGI-PGF)"/>
            <person name="Walter F."/>
            <person name="Albersmeier A."/>
            <person name="Kalinowski J."/>
            <person name="Ruckert C."/>
        </authorList>
    </citation>
    <scope>NUCLEOTIDE SEQUENCE</scope>
    <source>
        <strain evidence="2">JCM 4956</strain>
    </source>
</reference>
<evidence type="ECO:0000256" key="1">
    <source>
        <dbReference type="SAM" id="MobiDB-lite"/>
    </source>
</evidence>
<dbReference type="AlphaFoldDB" id="A0A918KLS4"/>
<evidence type="ECO:0000313" key="3">
    <source>
        <dbReference type="Proteomes" id="UP000645555"/>
    </source>
</evidence>
<name>A0A918KLS4_9ACTN</name>
<feature type="region of interest" description="Disordered" evidence="1">
    <location>
        <begin position="1"/>
        <end position="88"/>
    </location>
</feature>
<keyword evidence="3" id="KW-1185">Reference proteome</keyword>
<accession>A0A918KLS4</accession>
<dbReference type="EMBL" id="BMWD01000013">
    <property type="protein sequence ID" value="GGX68510.1"/>
    <property type="molecule type" value="Genomic_DNA"/>
</dbReference>
<evidence type="ECO:0000313" key="2">
    <source>
        <dbReference type="EMBL" id="GGX68510.1"/>
    </source>
</evidence>
<reference evidence="2" key="2">
    <citation type="submission" date="2020-09" db="EMBL/GenBank/DDBJ databases">
        <authorList>
            <person name="Sun Q."/>
            <person name="Ohkuma M."/>
        </authorList>
    </citation>
    <scope>NUCLEOTIDE SEQUENCE</scope>
    <source>
        <strain evidence="2">JCM 4956</strain>
    </source>
</reference>
<organism evidence="2 3">
    <name type="scientific">Streptomyces fructofermentans</name>
    <dbReference type="NCBI Taxonomy" id="152141"/>
    <lineage>
        <taxon>Bacteria</taxon>
        <taxon>Bacillati</taxon>
        <taxon>Actinomycetota</taxon>
        <taxon>Actinomycetes</taxon>
        <taxon>Kitasatosporales</taxon>
        <taxon>Streptomycetaceae</taxon>
        <taxon>Streptomyces</taxon>
    </lineage>
</organism>
<protein>
    <submittedName>
        <fullName evidence="2">Uncharacterized protein</fullName>
    </submittedName>
</protein>
<comment type="caution">
    <text evidence="2">The sequence shown here is derived from an EMBL/GenBank/DDBJ whole genome shotgun (WGS) entry which is preliminary data.</text>
</comment>
<proteinExistence type="predicted"/>
<dbReference type="Proteomes" id="UP000645555">
    <property type="component" value="Unassembled WGS sequence"/>
</dbReference>
<gene>
    <name evidence="2" type="ORF">GCM10010515_40220</name>
</gene>
<sequence>MTRSEHRPPLAPTAPASTGPARRSRPRVADRSRQSSPVPPECGLTVRPRTGPGPCATPGRPERRTGAGSCTVGHGRPTGRSGPLPLRRQRIGLPDSVRAITSRWISLVPSKIV</sequence>